<dbReference type="Proteomes" id="UP000005096">
    <property type="component" value="Chromosome"/>
</dbReference>
<sequence>MGFPRHEMSRRLSPSFLLGFVALLCTALGLGGVRLYSLYLEHRLSEVSLRIEKTLDRNAELERKLSSLLSPQRVYSVARVQLGMLPPQKMTRLSVVLVPKEGRSRLATGSSRSPNRRESFMEKSLRLFVNQANAQD</sequence>
<dbReference type="HOGENOM" id="CLU_1871062_0_0_0"/>
<dbReference type="EMBL" id="CM001022">
    <property type="protein sequence ID" value="EFQ23914.1"/>
    <property type="molecule type" value="Genomic_DNA"/>
</dbReference>
<keyword evidence="2" id="KW-1185">Reference proteome</keyword>
<evidence type="ECO:0008006" key="3">
    <source>
        <dbReference type="Google" id="ProtNLM"/>
    </source>
</evidence>
<evidence type="ECO:0000313" key="1">
    <source>
        <dbReference type="EMBL" id="EFQ23914.1"/>
    </source>
</evidence>
<organism evidence="1 2">
    <name type="scientific">Aminomonas paucivorans DSM 12260</name>
    <dbReference type="NCBI Taxonomy" id="584708"/>
    <lineage>
        <taxon>Bacteria</taxon>
        <taxon>Thermotogati</taxon>
        <taxon>Synergistota</taxon>
        <taxon>Synergistia</taxon>
        <taxon>Synergistales</taxon>
        <taxon>Synergistaceae</taxon>
        <taxon>Aminomonas</taxon>
    </lineage>
</organism>
<accession>E3D108</accession>
<dbReference type="eggNOG" id="COG4839">
    <property type="taxonomic scope" value="Bacteria"/>
</dbReference>
<gene>
    <name evidence="1" type="ORF">Apau_1495</name>
</gene>
<name>E3D108_9BACT</name>
<dbReference type="PaxDb" id="584708-Apau_1495"/>
<evidence type="ECO:0000313" key="2">
    <source>
        <dbReference type="Proteomes" id="UP000005096"/>
    </source>
</evidence>
<reference evidence="1 2" key="1">
    <citation type="journal article" date="2010" name="Stand. Genomic Sci.">
        <title>Non-contiguous finished genome sequence of Aminomonas paucivorans type strain (GLU-3).</title>
        <authorList>
            <person name="Pitluck S."/>
            <person name="Yasawong M."/>
            <person name="Held B."/>
            <person name="Lapidus A."/>
            <person name="Nolan M."/>
            <person name="Copeland A."/>
            <person name="Lucas S."/>
            <person name="Del Rio T.G."/>
            <person name="Tice H."/>
            <person name="Cheng J.F."/>
            <person name="Chertkov O."/>
            <person name="Goodwin L."/>
            <person name="Tapia R."/>
            <person name="Han C."/>
            <person name="Liolios K."/>
            <person name="Ivanova N."/>
            <person name="Mavromatis K."/>
            <person name="Ovchinnikova G."/>
            <person name="Pati A."/>
            <person name="Chen A."/>
            <person name="Palaniappan K."/>
            <person name="Land M."/>
            <person name="Hauser L."/>
            <person name="Chang Y.J."/>
            <person name="Jeffries C.D."/>
            <person name="Pukall R."/>
            <person name="Spring S."/>
            <person name="Rohde M."/>
            <person name="Sikorski J."/>
            <person name="Goker M."/>
            <person name="Woyke T."/>
            <person name="Bristow J."/>
            <person name="Eisen J.A."/>
            <person name="Markowitz V."/>
            <person name="Hugenholtz P."/>
            <person name="Kyrpides N.C."/>
            <person name="Klenk H.P."/>
        </authorList>
    </citation>
    <scope>NUCLEOTIDE SEQUENCE [LARGE SCALE GENOMIC DNA]</scope>
    <source>
        <strain evidence="1 2">DSM 12260</strain>
    </source>
</reference>
<protein>
    <recommendedName>
        <fullName evidence="3">Cell division protein FtsL</fullName>
    </recommendedName>
</protein>
<proteinExistence type="predicted"/>
<dbReference type="STRING" id="584708.Apau_1495"/>
<dbReference type="AlphaFoldDB" id="E3D108"/>